<dbReference type="EMBL" id="CP003167">
    <property type="protein sequence ID" value="AGB02099.1"/>
    <property type="molecule type" value="Genomic_DNA"/>
</dbReference>
<evidence type="ECO:0000313" key="2">
    <source>
        <dbReference type="EMBL" id="AGB02099.1"/>
    </source>
</evidence>
<keyword evidence="1" id="KW-1133">Transmembrane helix</keyword>
<sequence length="49" mass="5260" precursor="true">MSDVKSSDAVGNLVKFMIFLAVVALLATLVIYFMAVAPNQQAVAPMNFL</sequence>
<evidence type="ECO:0000313" key="3">
    <source>
        <dbReference type="Proteomes" id="UP000010824"/>
    </source>
</evidence>
<keyword evidence="3" id="KW-1185">Reference proteome</keyword>
<evidence type="ECO:0000256" key="1">
    <source>
        <dbReference type="SAM" id="Phobius"/>
    </source>
</evidence>
<proteinExistence type="predicted"/>
<feature type="transmembrane region" description="Helical" evidence="1">
    <location>
        <begin position="16"/>
        <end position="37"/>
    </location>
</feature>
<name>L0HG85_METFS</name>
<keyword evidence="1" id="KW-0812">Transmembrane</keyword>
<dbReference type="AlphaFoldDB" id="L0HG85"/>
<keyword evidence="1" id="KW-0472">Membrane</keyword>
<dbReference type="HOGENOM" id="CLU_3130833_0_0_2"/>
<dbReference type="KEGG" id="mfo:Metfor_1050"/>
<dbReference type="RefSeq" id="WP_015285063.1">
    <property type="nucleotide sequence ID" value="NC_019943.1"/>
</dbReference>
<reference evidence="3" key="1">
    <citation type="submission" date="2011-12" db="EMBL/GenBank/DDBJ databases">
        <title>Complete sequence of Methanoregula formicicum SMSP.</title>
        <authorList>
            <person name="Lucas S."/>
            <person name="Han J."/>
            <person name="Lapidus A."/>
            <person name="Cheng J.-F."/>
            <person name="Goodwin L."/>
            <person name="Pitluck S."/>
            <person name="Peters L."/>
            <person name="Ovchinnikova G."/>
            <person name="Teshima H."/>
            <person name="Detter J.C."/>
            <person name="Han C."/>
            <person name="Tapia R."/>
            <person name="Land M."/>
            <person name="Hauser L."/>
            <person name="Kyrpides N."/>
            <person name="Ivanova N."/>
            <person name="Pagani I."/>
            <person name="Imachi H."/>
            <person name="Tamaki H."/>
            <person name="Sekiguchi Y."/>
            <person name="Kamagata Y."/>
            <person name="Cadillo-Quiroz H."/>
            <person name="Zinder S."/>
            <person name="Liu W.-T."/>
            <person name="Woyke T."/>
        </authorList>
    </citation>
    <scope>NUCLEOTIDE SEQUENCE [LARGE SCALE GENOMIC DNA]</scope>
    <source>
        <strain evidence="3">DSM 22288 / NBRC 105244 / SMSP</strain>
    </source>
</reference>
<dbReference type="Proteomes" id="UP000010824">
    <property type="component" value="Chromosome"/>
</dbReference>
<organism evidence="2 3">
    <name type="scientific">Methanoregula formicica (strain DSM 22288 / NBRC 105244 / SMSP)</name>
    <dbReference type="NCBI Taxonomy" id="593750"/>
    <lineage>
        <taxon>Archaea</taxon>
        <taxon>Methanobacteriati</taxon>
        <taxon>Methanobacteriota</taxon>
        <taxon>Stenosarchaea group</taxon>
        <taxon>Methanomicrobia</taxon>
        <taxon>Methanomicrobiales</taxon>
        <taxon>Methanoregulaceae</taxon>
        <taxon>Methanoregula</taxon>
    </lineage>
</organism>
<dbReference type="GeneID" id="43503254"/>
<gene>
    <name evidence="2" type="ordered locus">Metfor_1050</name>
</gene>
<accession>L0HG85</accession>
<protein>
    <submittedName>
        <fullName evidence="2">Uncharacterized protein</fullName>
    </submittedName>
</protein>
<reference evidence="2 3" key="2">
    <citation type="journal article" date="2014" name="Genome Announc.">
        <title>Complete Genome Sequence of Methanoregula formicica SMSPT, a Mesophilic Hydrogenotrophic Methanogen Isolated from a Methanogenic Upflow Anaerobic Sludge Blanket Reactor.</title>
        <authorList>
            <person name="Yamamoto K."/>
            <person name="Tamaki H."/>
            <person name="Cadillo-Quiroz H."/>
            <person name="Imachi H."/>
            <person name="Kyrpides N."/>
            <person name="Woyke T."/>
            <person name="Goodwin L."/>
            <person name="Zinder S.H."/>
            <person name="Kamagata Y."/>
            <person name="Liu W.T."/>
        </authorList>
    </citation>
    <scope>NUCLEOTIDE SEQUENCE [LARGE SCALE GENOMIC DNA]</scope>
    <source>
        <strain evidence="3">DSM 22288 / NBRC 105244 / SMSP</strain>
    </source>
</reference>
<dbReference type="InParanoid" id="L0HG85"/>